<dbReference type="InterPro" id="IPR050845">
    <property type="entry name" value="Cu-binding_ET"/>
</dbReference>
<evidence type="ECO:0000256" key="5">
    <source>
        <dbReference type="ARBA" id="ARBA00022723"/>
    </source>
</evidence>
<dbReference type="EMBL" id="JARJLR010000357">
    <property type="protein sequence ID" value="MDF3844357.1"/>
    <property type="molecule type" value="Genomic_DNA"/>
</dbReference>
<dbReference type="PANTHER" id="PTHR38439:SF2">
    <property type="entry name" value="OUTER MEMBRANE PROTEIN H.8"/>
    <property type="match status" value="1"/>
</dbReference>
<dbReference type="PROSITE" id="PS00196">
    <property type="entry name" value="COPPER_BLUE"/>
    <property type="match status" value="1"/>
</dbReference>
<evidence type="ECO:0000313" key="13">
    <source>
        <dbReference type="EMBL" id="MDF3844357.1"/>
    </source>
</evidence>
<dbReference type="RefSeq" id="WP_009613416.1">
    <property type="nucleotide sequence ID" value="NZ_BDGS01000001.1"/>
</dbReference>
<evidence type="ECO:0000313" key="15">
    <source>
        <dbReference type="Proteomes" id="UP000077748"/>
    </source>
</evidence>
<evidence type="ECO:0000256" key="4">
    <source>
        <dbReference type="ARBA" id="ARBA00022448"/>
    </source>
</evidence>
<dbReference type="EMBL" id="CP015878">
    <property type="protein sequence ID" value="ANI17738.1"/>
    <property type="molecule type" value="Genomic_DNA"/>
</dbReference>
<dbReference type="InterPro" id="IPR014068">
    <property type="entry name" value="Azurin"/>
</dbReference>
<proteinExistence type="predicted"/>
<evidence type="ECO:0000256" key="3">
    <source>
        <dbReference type="ARBA" id="ARBA00014744"/>
    </source>
</evidence>
<feature type="domain" description="Blue (type 1) copper" evidence="11">
    <location>
        <begin position="21"/>
        <end position="147"/>
    </location>
</feature>
<dbReference type="KEGG" id="pcq:PcP3B5_56680"/>
<reference evidence="13" key="3">
    <citation type="submission" date="2023-03" db="EMBL/GenBank/DDBJ databases">
        <title>Draft assemblies of triclosan tolerant bacteria isolated from returned activated sludge.</title>
        <authorList>
            <person name="Van Hamelsveld S."/>
        </authorList>
    </citation>
    <scope>NUCLEOTIDE SEQUENCE</scope>
    <source>
        <strain evidence="13">GW210015_S63</strain>
    </source>
</reference>
<feature type="chain" id="PRO_5011806239" description="Azurin" evidence="10">
    <location>
        <begin position="21"/>
        <end position="148"/>
    </location>
</feature>
<evidence type="ECO:0000259" key="11">
    <source>
        <dbReference type="Pfam" id="PF00127"/>
    </source>
</evidence>
<dbReference type="GeneID" id="72998622"/>
<dbReference type="AlphaFoldDB" id="A0A127N0F8"/>
<evidence type="ECO:0000256" key="9">
    <source>
        <dbReference type="ARBA" id="ARBA00023157"/>
    </source>
</evidence>
<keyword evidence="7 10" id="KW-0249">Electron transport</keyword>
<dbReference type="PANTHER" id="PTHR38439">
    <property type="entry name" value="AURACYANIN-B"/>
    <property type="match status" value="1"/>
</dbReference>
<dbReference type="Pfam" id="PF00127">
    <property type="entry name" value="Copper-bind"/>
    <property type="match status" value="1"/>
</dbReference>
<evidence type="ECO:0000256" key="2">
    <source>
        <dbReference type="ARBA" id="ARBA00004418"/>
    </source>
</evidence>
<evidence type="ECO:0000256" key="10">
    <source>
        <dbReference type="RuleBase" id="RU363017"/>
    </source>
</evidence>
<dbReference type="Gene3D" id="2.60.40.420">
    <property type="entry name" value="Cupredoxins - blue copper proteins"/>
    <property type="match status" value="1"/>
</dbReference>
<keyword evidence="5 10" id="KW-0479">Metal-binding</keyword>
<dbReference type="NCBIfam" id="TIGR02695">
    <property type="entry name" value="azurin"/>
    <property type="match status" value="1"/>
</dbReference>
<comment type="subcellular location">
    <subcellularLocation>
        <location evidence="2 10">Periplasm</location>
    </subcellularLocation>
</comment>
<reference evidence="12 15" key="1">
    <citation type="submission" date="2016-05" db="EMBL/GenBank/DDBJ databases">
        <title>Genome Sequence of Pseudomonas citronellolis Strain SJTE-3, an Estrogens and Persistent Organic Pollutants degradation strain.</title>
        <authorList>
            <person name="Liang R."/>
        </authorList>
    </citation>
    <scope>NUCLEOTIDE SEQUENCE [LARGE SCALE GENOMIC DNA]</scope>
    <source>
        <strain evidence="12 15">SJTE-3</strain>
    </source>
</reference>
<dbReference type="SUPFAM" id="SSF49503">
    <property type="entry name" value="Cupredoxins"/>
    <property type="match status" value="1"/>
</dbReference>
<accession>A0A127N0F8</accession>
<keyword evidence="6 10" id="KW-0574">Periplasm</keyword>
<dbReference type="STRING" id="53408.A9C11_28760"/>
<dbReference type="InterPro" id="IPR028871">
    <property type="entry name" value="BlueCu_1_BS"/>
</dbReference>
<reference evidence="14 16" key="2">
    <citation type="submission" date="2016-10" db="EMBL/GenBank/DDBJ databases">
        <authorList>
            <person name="Varghese N."/>
            <person name="Submissions S."/>
        </authorList>
    </citation>
    <scope>NUCLEOTIDE SEQUENCE [LARGE SCALE GENOMIC DNA]</scope>
    <source>
        <strain evidence="14 16">LMG 18378</strain>
    </source>
</reference>
<evidence type="ECO:0000313" key="14">
    <source>
        <dbReference type="EMBL" id="SFD81254.1"/>
    </source>
</evidence>
<organism evidence="12 15">
    <name type="scientific">Pseudomonas citronellolis</name>
    <dbReference type="NCBI Taxonomy" id="53408"/>
    <lineage>
        <taxon>Bacteria</taxon>
        <taxon>Pseudomonadati</taxon>
        <taxon>Pseudomonadota</taxon>
        <taxon>Gammaproteobacteria</taxon>
        <taxon>Pseudomonadales</taxon>
        <taxon>Pseudomonadaceae</taxon>
        <taxon>Pseudomonas</taxon>
    </lineage>
</organism>
<dbReference type="CDD" id="cd13922">
    <property type="entry name" value="Azurin"/>
    <property type="match status" value="1"/>
</dbReference>
<dbReference type="InterPro" id="IPR000923">
    <property type="entry name" value="BlueCu_1"/>
</dbReference>
<gene>
    <name evidence="13" type="primary">azu</name>
    <name evidence="12" type="ORF">A9C11_28760</name>
    <name evidence="13" type="ORF">P3W55_21810</name>
    <name evidence="14" type="ORF">SAMN05216577_13847</name>
</gene>
<evidence type="ECO:0000256" key="6">
    <source>
        <dbReference type="ARBA" id="ARBA00022764"/>
    </source>
</evidence>
<keyword evidence="4 10" id="KW-0813">Transport</keyword>
<protein>
    <recommendedName>
        <fullName evidence="3 10">Azurin</fullName>
    </recommendedName>
</protein>
<dbReference type="EMBL" id="FOLS01000038">
    <property type="protein sequence ID" value="SFD81254.1"/>
    <property type="molecule type" value="Genomic_DNA"/>
</dbReference>
<dbReference type="InterPro" id="IPR008972">
    <property type="entry name" value="Cupredoxin"/>
</dbReference>
<keyword evidence="16" id="KW-1185">Reference proteome</keyword>
<evidence type="ECO:0000256" key="8">
    <source>
        <dbReference type="ARBA" id="ARBA00023008"/>
    </source>
</evidence>
<evidence type="ECO:0000256" key="7">
    <source>
        <dbReference type="ARBA" id="ARBA00022982"/>
    </source>
</evidence>
<sequence length="148" mass="15858">MFHKLAAVTLLGLFSAPLLAAECSVDIQGNDQMQFNTNAISVDKSCKTFTVNLSHPGALPKNVMGHNWVLTTAADMQGVVADGMAAGLDKNYLKDGDTRVIAHTKIIGSGEKDSVSFDVSKLKEGEQYMFFCSFPGHSAMMKGTLALK</sequence>
<evidence type="ECO:0000313" key="12">
    <source>
        <dbReference type="EMBL" id="ANI17738.1"/>
    </source>
</evidence>
<comment type="function">
    <text evidence="1 10">Transfers electrons from cytochrome c551 to cytochrome oxidase.</text>
</comment>
<keyword evidence="10" id="KW-0732">Signal</keyword>
<dbReference type="GO" id="GO:0005507">
    <property type="term" value="F:copper ion binding"/>
    <property type="evidence" value="ECO:0007669"/>
    <property type="project" value="UniProtKB-UniRule"/>
</dbReference>
<name>A0A127N0F8_9PSED</name>
<keyword evidence="8 10" id="KW-0186">Copper</keyword>
<evidence type="ECO:0000256" key="1">
    <source>
        <dbReference type="ARBA" id="ARBA00002770"/>
    </source>
</evidence>
<feature type="signal peptide" evidence="10">
    <location>
        <begin position="1"/>
        <end position="20"/>
    </location>
</feature>
<dbReference type="Proteomes" id="UP000183385">
    <property type="component" value="Unassembled WGS sequence"/>
</dbReference>
<dbReference type="GO" id="GO:0042597">
    <property type="term" value="C:periplasmic space"/>
    <property type="evidence" value="ECO:0007669"/>
    <property type="project" value="UniProtKB-SubCell"/>
</dbReference>
<evidence type="ECO:0000313" key="16">
    <source>
        <dbReference type="Proteomes" id="UP000183385"/>
    </source>
</evidence>
<dbReference type="OrthoDB" id="9814063at2"/>
<keyword evidence="9" id="KW-1015">Disulfide bond</keyword>
<dbReference type="FunFam" id="2.60.40.420:FF:000040">
    <property type="entry name" value="Azurin"/>
    <property type="match status" value="1"/>
</dbReference>
<dbReference type="GO" id="GO:0009055">
    <property type="term" value="F:electron transfer activity"/>
    <property type="evidence" value="ECO:0007669"/>
    <property type="project" value="InterPro"/>
</dbReference>
<dbReference type="Proteomes" id="UP000077748">
    <property type="component" value="Chromosome"/>
</dbReference>
<dbReference type="Proteomes" id="UP001220662">
    <property type="component" value="Unassembled WGS sequence"/>
</dbReference>